<dbReference type="KEGG" id="mid:MIP_05807"/>
<reference evidence="3 6" key="1">
    <citation type="journal article" date="2007" name="PLoS ONE">
        <title>Molecular analysis of a leprosy immunotherapeutic bacillus provides insights into Mycobacterium evolution.</title>
        <authorList>
            <person name="Ahmed N."/>
            <person name="Saini V."/>
            <person name="Raghuvanshi S."/>
            <person name="Khurana J.P."/>
            <person name="Tyagi A.K."/>
            <person name="Tyagi A.K."/>
            <person name="Hasnain S.E."/>
        </authorList>
    </citation>
    <scope>NUCLEOTIDE SEQUENCE [LARGE SCALE GENOMIC DNA]</scope>
    <source>
        <strain evidence="3">MTCC 9506</strain>
    </source>
</reference>
<dbReference type="EMBL" id="CP002275">
    <property type="protein sequence ID" value="AFS15420.1"/>
    <property type="molecule type" value="Genomic_DNA"/>
</dbReference>
<feature type="domain" description="Transposase for insertion sequence element IS21-like C-terminal" evidence="2">
    <location>
        <begin position="341"/>
        <end position="410"/>
    </location>
</feature>
<dbReference type="KEGG" id="mid:MIP_05073"/>
<proteinExistence type="predicted"/>
<dbReference type="PANTHER" id="PTHR35004:SF7">
    <property type="entry name" value="INTEGRASE PROTEIN"/>
    <property type="match status" value="1"/>
</dbReference>
<organism evidence="3 6">
    <name type="scientific">Mycobacterium indicus pranii (strain DSM 45239 / MTCC 9506)</name>
    <dbReference type="NCBI Taxonomy" id="1232724"/>
    <lineage>
        <taxon>Bacteria</taxon>
        <taxon>Bacillati</taxon>
        <taxon>Actinomycetota</taxon>
        <taxon>Actinomycetes</taxon>
        <taxon>Mycobacteriales</taxon>
        <taxon>Mycobacteriaceae</taxon>
        <taxon>Mycobacterium</taxon>
        <taxon>Mycobacterium avium complex (MAC)</taxon>
    </lineage>
</organism>
<dbReference type="Pfam" id="PF22483">
    <property type="entry name" value="Mu-transpos_C_2"/>
    <property type="match status" value="1"/>
</dbReference>
<dbReference type="EMBL" id="CP002275">
    <property type="protein sequence ID" value="AFS13646.1"/>
    <property type="molecule type" value="Genomic_DNA"/>
</dbReference>
<dbReference type="NCBIfam" id="NF033546">
    <property type="entry name" value="transpos_IS21"/>
    <property type="match status" value="1"/>
</dbReference>
<dbReference type="EMBL" id="CP002275">
    <property type="protein sequence ID" value="AFS15908.1"/>
    <property type="molecule type" value="Genomic_DNA"/>
</dbReference>
<evidence type="ECO:0000313" key="5">
    <source>
        <dbReference type="EMBL" id="AFS15908.1"/>
    </source>
</evidence>
<dbReference type="KEGG" id="mid:MIP_02400"/>
<evidence type="ECO:0000259" key="2">
    <source>
        <dbReference type="Pfam" id="PF22483"/>
    </source>
</evidence>
<name>J9WEB2_MYCIP</name>
<feature type="region of interest" description="Disordered" evidence="1">
    <location>
        <begin position="506"/>
        <end position="525"/>
    </location>
</feature>
<accession>J9WEB2</accession>
<gene>
    <name evidence="3" type="ORF">MIP_02400</name>
    <name evidence="4" type="ORF">MIP_05073</name>
    <name evidence="5" type="ORF">MIP_05807</name>
</gene>
<reference evidence="3 6" key="2">
    <citation type="journal article" date="2012" name="Nucleic Acids Res.">
        <title>Massive gene acquisitions in Mycobacterium indicus pranii provide a perspective on mycobacterial evolution.</title>
        <authorList>
            <person name="Saini V."/>
            <person name="Raghuvanshi S."/>
            <person name="Khurana J.P."/>
            <person name="Ahmed N."/>
            <person name="Hasnain S.E."/>
            <person name="Tyagi A.K."/>
            <person name="Tyagi A.K."/>
        </authorList>
    </citation>
    <scope>NUCLEOTIDE SEQUENCE [LARGE SCALE GENOMIC DNA]</scope>
    <source>
        <strain evidence="6">DSM 45239 / MTCC 9506</strain>
        <strain evidence="3">MTCC 9506</strain>
    </source>
</reference>
<protein>
    <submittedName>
        <fullName evidence="3">Transposase</fullName>
    </submittedName>
</protein>
<dbReference type="PATRIC" id="fig|1232724.3.peg.1673"/>
<dbReference type="PANTHER" id="PTHR35004">
    <property type="entry name" value="TRANSPOSASE RV3428C-RELATED"/>
    <property type="match status" value="1"/>
</dbReference>
<evidence type="ECO:0000313" key="4">
    <source>
        <dbReference type="EMBL" id="AFS15420.1"/>
    </source>
</evidence>
<evidence type="ECO:0000313" key="6">
    <source>
        <dbReference type="Proteomes" id="UP000007329"/>
    </source>
</evidence>
<dbReference type="AlphaFoldDB" id="J9WEB2"/>
<dbReference type="HOGENOM" id="CLU_020626_2_0_11"/>
<dbReference type="InterPro" id="IPR054353">
    <property type="entry name" value="IstA-like_C"/>
</dbReference>
<dbReference type="Proteomes" id="UP000007329">
    <property type="component" value="Chromosome"/>
</dbReference>
<evidence type="ECO:0000313" key="3">
    <source>
        <dbReference type="EMBL" id="AFS13646.1"/>
    </source>
</evidence>
<sequence>MDWPHLTVIACVPDGLDRVVMKVRVWRVRSKVEQFAAIRRDHRLEGLSIRALADKHRVHRRTVRQALASAVPPARKVPARVAPRLEPFKAAIDEMLRSDLDAPKKQRHTARRVLARLVDEYDATGLSYSTVRDHVRKRRPQIAAEAGRALEAGFVPQTYRPGAEAEVDFHDLWVVLAGVKTKTALFTMRLSFSGRAAHRAFATQGQEAFLEGHVYGFDRLGGVPVDKIRYDNLNSAVKQVLFGRSRQENERWIAFRSHYGFEAWYCQPGHDGSHEKGGVEGEGGRFRRTHCVPMPKVESIDELNEMLAAADDADDRRRIANRANTVGQDWQTEKLALQPIPGEPFDTALTLTPRVDRYAQIMVRCNQYSVPARFIGHRLRVKLSASHVTVYDRTSVVARHPRAVGKGTKVLELDHYLEILARKPGALPGATALLQARAAKVFTAEHDAWWAAARRAHGDAAGTRALVEVLLLHRRLDHADVLAGIAAALSVDATNADVVALEARKAAERRRRGSDTDPAGGPAHGGQVLVLAERRLLDARALPSVDQYDTLLGRETS</sequence>
<evidence type="ECO:0000256" key="1">
    <source>
        <dbReference type="SAM" id="MobiDB-lite"/>
    </source>
</evidence>